<dbReference type="InterPro" id="IPR043519">
    <property type="entry name" value="NT_sf"/>
</dbReference>
<keyword evidence="4" id="KW-1185">Reference proteome</keyword>
<dbReference type="SUPFAM" id="SSF81301">
    <property type="entry name" value="Nucleotidyltransferase"/>
    <property type="match status" value="1"/>
</dbReference>
<proteinExistence type="inferred from homology"/>
<dbReference type="Gene3D" id="3.30.460.10">
    <property type="entry name" value="Beta Polymerase, domain 2"/>
    <property type="match status" value="1"/>
</dbReference>
<feature type="compositionally biased region" description="Basic residues" evidence="2">
    <location>
        <begin position="244"/>
        <end position="253"/>
    </location>
</feature>
<dbReference type="Pfam" id="PF02410">
    <property type="entry name" value="RsfS"/>
    <property type="match status" value="1"/>
</dbReference>
<gene>
    <name evidence="3" type="ORF">DCAF_LOCUS4046</name>
</gene>
<dbReference type="GO" id="GO:0017148">
    <property type="term" value="P:negative regulation of translation"/>
    <property type="evidence" value="ECO:0007669"/>
    <property type="project" value="TreeGrafter"/>
</dbReference>
<evidence type="ECO:0000313" key="4">
    <source>
        <dbReference type="Proteomes" id="UP001314170"/>
    </source>
</evidence>
<comment type="caution">
    <text evidence="3">The sequence shown here is derived from an EMBL/GenBank/DDBJ whole genome shotgun (WGS) entry which is preliminary data.</text>
</comment>
<organism evidence="3 4">
    <name type="scientific">Dovyalis caffra</name>
    <dbReference type="NCBI Taxonomy" id="77055"/>
    <lineage>
        <taxon>Eukaryota</taxon>
        <taxon>Viridiplantae</taxon>
        <taxon>Streptophyta</taxon>
        <taxon>Embryophyta</taxon>
        <taxon>Tracheophyta</taxon>
        <taxon>Spermatophyta</taxon>
        <taxon>Magnoliopsida</taxon>
        <taxon>eudicotyledons</taxon>
        <taxon>Gunneridae</taxon>
        <taxon>Pentapetalae</taxon>
        <taxon>rosids</taxon>
        <taxon>fabids</taxon>
        <taxon>Malpighiales</taxon>
        <taxon>Salicaceae</taxon>
        <taxon>Flacourtieae</taxon>
        <taxon>Dovyalis</taxon>
    </lineage>
</organism>
<reference evidence="3 4" key="1">
    <citation type="submission" date="2024-01" db="EMBL/GenBank/DDBJ databases">
        <authorList>
            <person name="Waweru B."/>
        </authorList>
    </citation>
    <scope>NUCLEOTIDE SEQUENCE [LARGE SCALE GENOMIC DNA]</scope>
</reference>
<accession>A0AAV1R232</accession>
<feature type="region of interest" description="Disordered" evidence="2">
    <location>
        <begin position="230"/>
        <end position="261"/>
    </location>
</feature>
<dbReference type="GO" id="GO:0090071">
    <property type="term" value="P:negative regulation of ribosome biogenesis"/>
    <property type="evidence" value="ECO:0007669"/>
    <property type="project" value="TreeGrafter"/>
</dbReference>
<evidence type="ECO:0000313" key="3">
    <source>
        <dbReference type="EMBL" id="CAK7326346.1"/>
    </source>
</evidence>
<evidence type="ECO:0000256" key="2">
    <source>
        <dbReference type="SAM" id="MobiDB-lite"/>
    </source>
</evidence>
<comment type="similarity">
    <text evidence="1">Belongs to the Iojap/RsfS family.</text>
</comment>
<dbReference type="GO" id="GO:0043023">
    <property type="term" value="F:ribosomal large subunit binding"/>
    <property type="evidence" value="ECO:0007669"/>
    <property type="project" value="TreeGrafter"/>
</dbReference>
<dbReference type="EMBL" id="CAWUPB010000851">
    <property type="protein sequence ID" value="CAK7326346.1"/>
    <property type="molecule type" value="Genomic_DNA"/>
</dbReference>
<dbReference type="PANTHER" id="PTHR21043:SF0">
    <property type="entry name" value="MITOCHONDRIAL ASSEMBLY OF RIBOSOMAL LARGE SUBUNIT PROTEIN 1"/>
    <property type="match status" value="1"/>
</dbReference>
<sequence>MVNIFGEVMQAAGTLQMKGERCRMVPLLLTKTSLSELDRESPVHEEETLLCGTRTIQGFSHSYSRWKPIYKKAVKKAWKPVWHIGLTPQDWCNQMLAANLRSRTLHLSLPSSLVLNHSWKLGLLGSSRTLSSSAVESNSEKGLLDLNDIEKVLTDVRADDVKVIPAKKHAEWADYMAKQKQKGTRRMTLPSVEGQEGGKWIVIDSGKVIVHALDEKARAYYNLESLWTSDRSKEEPENLDKAFVKIRPKRNNSKKPANRDA</sequence>
<dbReference type="AlphaFoldDB" id="A0AAV1R232"/>
<dbReference type="InterPro" id="IPR004394">
    <property type="entry name" value="Iojap/RsfS/C7orf30"/>
</dbReference>
<feature type="compositionally biased region" description="Basic and acidic residues" evidence="2">
    <location>
        <begin position="230"/>
        <end position="243"/>
    </location>
</feature>
<name>A0AAV1R232_9ROSI</name>
<dbReference type="Proteomes" id="UP001314170">
    <property type="component" value="Unassembled WGS sequence"/>
</dbReference>
<dbReference type="PANTHER" id="PTHR21043">
    <property type="entry name" value="IOJAP SUPERFAMILY ORTHOLOG"/>
    <property type="match status" value="1"/>
</dbReference>
<evidence type="ECO:0000256" key="1">
    <source>
        <dbReference type="ARBA" id="ARBA00010574"/>
    </source>
</evidence>
<protein>
    <submittedName>
        <fullName evidence="3">Uncharacterized protein</fullName>
    </submittedName>
</protein>